<accession>A0ABS4QP36</accession>
<evidence type="ECO:0000256" key="1">
    <source>
        <dbReference type="ARBA" id="ARBA00003907"/>
    </source>
</evidence>
<dbReference type="Pfam" id="PF04072">
    <property type="entry name" value="LCM"/>
    <property type="match status" value="1"/>
</dbReference>
<dbReference type="RefSeq" id="WP_209896718.1">
    <property type="nucleotide sequence ID" value="NZ_JAGGMR010000001.1"/>
</dbReference>
<comment type="caution">
    <text evidence="7">The sequence shown here is derived from an EMBL/GenBank/DDBJ whole genome shotgun (WGS) entry which is preliminary data.</text>
</comment>
<evidence type="ECO:0000256" key="3">
    <source>
        <dbReference type="ARBA" id="ARBA00022603"/>
    </source>
</evidence>
<sequence>MRSDSDSWDIESSVGATALGVTVLRAVETARPDTVCPDPFAARLVRAVGSSSWDGLLDTGIAALAEVADEAEAQAFNPLLSFMTARTCYFDDYFRAAVAAGIRQFVVLAAGLDARAYRLQELSGSTLFEVDLPKVLEFKASALAADRPVADRRAVAADLREDWPEALRDNGFEPDEPTAWLAEGLLRYLPAAGQDLLFERIVAVSAPGSRVALNTWHSPSPVAAEQSRRRVAQLAGQGIELDVDKLLYPEEGRAQPADWFARHGWQVRLGDPIEVLTGRGRDVPAAAVAEMARHTLLTAIRPGGDSTP</sequence>
<dbReference type="InterPro" id="IPR007213">
    <property type="entry name" value="Ppm1/Ppm2/Tcmp"/>
</dbReference>
<dbReference type="InterPro" id="IPR029063">
    <property type="entry name" value="SAM-dependent_MTases_sf"/>
</dbReference>
<protein>
    <recommendedName>
        <fullName evidence="6">S-adenosyl-L-methionine-dependent methyltransferase</fullName>
        <ecNumber evidence="6">2.1.1.-</ecNumber>
    </recommendedName>
</protein>
<gene>
    <name evidence="7" type="ORF">BJ987_006372</name>
</gene>
<keyword evidence="3 6" id="KW-0489">Methyltransferase</keyword>
<evidence type="ECO:0000256" key="6">
    <source>
        <dbReference type="RuleBase" id="RU362030"/>
    </source>
</evidence>
<comment type="similarity">
    <text evidence="2 6">Belongs to the UPF0677 family.</text>
</comment>
<keyword evidence="8" id="KW-1185">Reference proteome</keyword>
<proteinExistence type="inferred from homology"/>
<dbReference type="EMBL" id="JAGGMR010000001">
    <property type="protein sequence ID" value="MBP2193471.1"/>
    <property type="molecule type" value="Genomic_DNA"/>
</dbReference>
<dbReference type="SUPFAM" id="SSF53335">
    <property type="entry name" value="S-adenosyl-L-methionine-dependent methyltransferases"/>
    <property type="match status" value="1"/>
</dbReference>
<reference evidence="7 8" key="1">
    <citation type="submission" date="2021-03" db="EMBL/GenBank/DDBJ databases">
        <title>Sequencing the genomes of 1000 actinobacteria strains.</title>
        <authorList>
            <person name="Klenk H.-P."/>
        </authorList>
    </citation>
    <scope>NUCLEOTIDE SEQUENCE [LARGE SCALE GENOMIC DNA]</scope>
    <source>
        <strain evidence="7 8">DSM 45516</strain>
    </source>
</reference>
<dbReference type="InterPro" id="IPR011610">
    <property type="entry name" value="SAM_mthyl_Trfase_ML2640-like"/>
</dbReference>
<dbReference type="NCBIfam" id="TIGR00027">
    <property type="entry name" value="mthyl_TIGR00027"/>
    <property type="match status" value="1"/>
</dbReference>
<dbReference type="PANTHER" id="PTHR43619">
    <property type="entry name" value="S-ADENOSYL-L-METHIONINE-DEPENDENT METHYLTRANSFERASE YKTD-RELATED"/>
    <property type="match status" value="1"/>
</dbReference>
<dbReference type="EC" id="2.1.1.-" evidence="6"/>
<comment type="function">
    <text evidence="1 6">Exhibits S-adenosyl-L-methionine-dependent methyltransferase activity.</text>
</comment>
<dbReference type="Proteomes" id="UP001519325">
    <property type="component" value="Unassembled WGS sequence"/>
</dbReference>
<dbReference type="Gene3D" id="3.40.50.150">
    <property type="entry name" value="Vaccinia Virus protein VP39"/>
    <property type="match status" value="1"/>
</dbReference>
<dbReference type="GO" id="GO:0008168">
    <property type="term" value="F:methyltransferase activity"/>
    <property type="evidence" value="ECO:0007669"/>
    <property type="project" value="UniProtKB-KW"/>
</dbReference>
<organism evidence="7 8">
    <name type="scientific">Nocardia goodfellowii</name>
    <dbReference type="NCBI Taxonomy" id="882446"/>
    <lineage>
        <taxon>Bacteria</taxon>
        <taxon>Bacillati</taxon>
        <taxon>Actinomycetota</taxon>
        <taxon>Actinomycetes</taxon>
        <taxon>Mycobacteriales</taxon>
        <taxon>Nocardiaceae</taxon>
        <taxon>Nocardia</taxon>
    </lineage>
</organism>
<evidence type="ECO:0000313" key="7">
    <source>
        <dbReference type="EMBL" id="MBP2193471.1"/>
    </source>
</evidence>
<evidence type="ECO:0000256" key="5">
    <source>
        <dbReference type="ARBA" id="ARBA00022691"/>
    </source>
</evidence>
<evidence type="ECO:0000256" key="2">
    <source>
        <dbReference type="ARBA" id="ARBA00008138"/>
    </source>
</evidence>
<evidence type="ECO:0000313" key="8">
    <source>
        <dbReference type="Proteomes" id="UP001519325"/>
    </source>
</evidence>
<dbReference type="GO" id="GO:0032259">
    <property type="term" value="P:methylation"/>
    <property type="evidence" value="ECO:0007669"/>
    <property type="project" value="UniProtKB-KW"/>
</dbReference>
<keyword evidence="4" id="KW-0808">Transferase</keyword>
<evidence type="ECO:0000256" key="4">
    <source>
        <dbReference type="ARBA" id="ARBA00022679"/>
    </source>
</evidence>
<keyword evidence="5 6" id="KW-0949">S-adenosyl-L-methionine</keyword>
<name>A0ABS4QP36_9NOCA</name>
<dbReference type="PANTHER" id="PTHR43619:SF2">
    <property type="entry name" value="S-ADENOSYL-L-METHIONINE-DEPENDENT METHYLTRANSFERASES SUPERFAMILY PROTEIN"/>
    <property type="match status" value="1"/>
</dbReference>